<evidence type="ECO:0000313" key="4">
    <source>
        <dbReference type="Proteomes" id="UP000015101"/>
    </source>
</evidence>
<dbReference type="EMBL" id="KB095858">
    <property type="protein sequence ID" value="ESO10547.1"/>
    <property type="molecule type" value="Genomic_DNA"/>
</dbReference>
<reference evidence="2 4" key="2">
    <citation type="journal article" date="2013" name="Nature">
        <title>Insights into bilaterian evolution from three spiralian genomes.</title>
        <authorList>
            <person name="Simakov O."/>
            <person name="Marletaz F."/>
            <person name="Cho S.J."/>
            <person name="Edsinger-Gonzales E."/>
            <person name="Havlak P."/>
            <person name="Hellsten U."/>
            <person name="Kuo D.H."/>
            <person name="Larsson T."/>
            <person name="Lv J."/>
            <person name="Arendt D."/>
            <person name="Savage R."/>
            <person name="Osoegawa K."/>
            <person name="de Jong P."/>
            <person name="Grimwood J."/>
            <person name="Chapman J.A."/>
            <person name="Shapiro H."/>
            <person name="Aerts A."/>
            <person name="Otillar R.P."/>
            <person name="Terry A.Y."/>
            <person name="Boore J.L."/>
            <person name="Grigoriev I.V."/>
            <person name="Lindberg D.R."/>
            <person name="Seaver E.C."/>
            <person name="Weisblat D.A."/>
            <person name="Putnam N.H."/>
            <person name="Rokhsar D.S."/>
        </authorList>
    </citation>
    <scope>NUCLEOTIDE SEQUENCE</scope>
</reference>
<dbReference type="RefSeq" id="XP_009010816.1">
    <property type="nucleotide sequence ID" value="XM_009012568.1"/>
</dbReference>
<name>T1EYY1_HELRO</name>
<dbReference type="InParanoid" id="T1EYY1"/>
<dbReference type="EMBL" id="AMQM01002643">
    <property type="status" value="NOT_ANNOTATED_CDS"/>
    <property type="molecule type" value="Genomic_DNA"/>
</dbReference>
<protein>
    <submittedName>
        <fullName evidence="2 3">Uncharacterized protein</fullName>
    </submittedName>
</protein>
<proteinExistence type="predicted"/>
<dbReference type="Proteomes" id="UP000015101">
    <property type="component" value="Unassembled WGS sequence"/>
</dbReference>
<dbReference type="CTD" id="20201781"/>
<dbReference type="GeneID" id="20201781"/>
<dbReference type="HOGENOM" id="CLU_822023_0_0_1"/>
<feature type="region of interest" description="Disordered" evidence="1">
    <location>
        <begin position="1"/>
        <end position="53"/>
    </location>
</feature>
<evidence type="ECO:0000313" key="2">
    <source>
        <dbReference type="EMBL" id="ESO10547.1"/>
    </source>
</evidence>
<dbReference type="KEGG" id="hro:HELRODRAFT_167048"/>
<gene>
    <name evidence="3" type="primary">20201781</name>
    <name evidence="2" type="ORF">HELRODRAFT_167048</name>
</gene>
<sequence length="338" mass="37888">MSNIDDVSKVNYERKKTNKKDNDDRQWGTVETGLEEREEGQEISGRKDSMASSTNFNDACITNGSNMYPHLLPSSSRTLPFSSSSLKKKTEMFYIDDSKSLTSFSNPGFDLSLSLKEEDDVKADDIINNNDDNEGDNKRQTIKYVTSFKSSDRNNMTECRRSVRDDCLNTGEKSINNKNVTLTAPRTLTTTNFTSVTTFTTTPVTTNRPFISCINHHLDCGCSFKSKKNICNNNNGNDNEDGKNHDDNKGIVNLSLLLSDDVDNASRRSSSSVERSGVSSISTFQRSYELDKSLANVIALHRSFESSPYPRPFLSRMQSNDVGSMENIDIVFQQRTAL</sequence>
<evidence type="ECO:0000256" key="1">
    <source>
        <dbReference type="SAM" id="MobiDB-lite"/>
    </source>
</evidence>
<dbReference type="EnsemblMetazoa" id="HelroT167048">
    <property type="protein sequence ID" value="HelroP167048"/>
    <property type="gene ID" value="HelroG167048"/>
</dbReference>
<reference evidence="3" key="3">
    <citation type="submission" date="2015-06" db="UniProtKB">
        <authorList>
            <consortium name="EnsemblMetazoa"/>
        </authorList>
    </citation>
    <scope>IDENTIFICATION</scope>
</reference>
<reference evidence="4" key="1">
    <citation type="submission" date="2012-12" db="EMBL/GenBank/DDBJ databases">
        <authorList>
            <person name="Hellsten U."/>
            <person name="Grimwood J."/>
            <person name="Chapman J.A."/>
            <person name="Shapiro H."/>
            <person name="Aerts A."/>
            <person name="Otillar R.P."/>
            <person name="Terry A.Y."/>
            <person name="Boore J.L."/>
            <person name="Simakov O."/>
            <person name="Marletaz F."/>
            <person name="Cho S.-J."/>
            <person name="Edsinger-Gonzales E."/>
            <person name="Havlak P."/>
            <person name="Kuo D.-H."/>
            <person name="Larsson T."/>
            <person name="Lv J."/>
            <person name="Arendt D."/>
            <person name="Savage R."/>
            <person name="Osoegawa K."/>
            <person name="de Jong P."/>
            <person name="Lindberg D.R."/>
            <person name="Seaver E.C."/>
            <person name="Weisblat D.A."/>
            <person name="Putnam N.H."/>
            <person name="Grigoriev I.V."/>
            <person name="Rokhsar D.S."/>
        </authorList>
    </citation>
    <scope>NUCLEOTIDE SEQUENCE</scope>
</reference>
<feature type="compositionally biased region" description="Basic and acidic residues" evidence="1">
    <location>
        <begin position="1"/>
        <end position="26"/>
    </location>
</feature>
<organism evidence="3 4">
    <name type="scientific">Helobdella robusta</name>
    <name type="common">Californian leech</name>
    <dbReference type="NCBI Taxonomy" id="6412"/>
    <lineage>
        <taxon>Eukaryota</taxon>
        <taxon>Metazoa</taxon>
        <taxon>Spiralia</taxon>
        <taxon>Lophotrochozoa</taxon>
        <taxon>Annelida</taxon>
        <taxon>Clitellata</taxon>
        <taxon>Hirudinea</taxon>
        <taxon>Rhynchobdellida</taxon>
        <taxon>Glossiphoniidae</taxon>
        <taxon>Helobdella</taxon>
    </lineage>
</organism>
<accession>T1EYY1</accession>
<keyword evidence="4" id="KW-1185">Reference proteome</keyword>
<evidence type="ECO:0000313" key="3">
    <source>
        <dbReference type="EnsemblMetazoa" id="HelroP167048"/>
    </source>
</evidence>
<dbReference type="AlphaFoldDB" id="T1EYY1"/>